<protein>
    <submittedName>
        <fullName evidence="1">Uncharacterized protein</fullName>
    </submittedName>
</protein>
<evidence type="ECO:0000313" key="2">
    <source>
        <dbReference type="Proteomes" id="UP000594759"/>
    </source>
</evidence>
<gene>
    <name evidence="1" type="ORF">IZT61_05775</name>
</gene>
<keyword evidence="2" id="KW-1185">Reference proteome</keyword>
<accession>A0A7S9PZP8</accession>
<dbReference type="Proteomes" id="UP000594759">
    <property type="component" value="Chromosome"/>
</dbReference>
<reference evidence="1 2" key="1">
    <citation type="submission" date="2020-11" db="EMBL/GenBank/DDBJ databases">
        <title>Pedobacter endophytica, an endophytic bacteria isolated form Carex pumila.</title>
        <authorList>
            <person name="Peng Y."/>
            <person name="Jiang L."/>
            <person name="Lee J."/>
        </authorList>
    </citation>
    <scope>NUCLEOTIDE SEQUENCE [LARGE SCALE GENOMIC DNA]</scope>
    <source>
        <strain evidence="1 2">JBR3-12</strain>
    </source>
</reference>
<dbReference type="EMBL" id="CP064939">
    <property type="protein sequence ID" value="QPH40773.1"/>
    <property type="molecule type" value="Genomic_DNA"/>
</dbReference>
<dbReference type="AlphaFoldDB" id="A0A7S9PZP8"/>
<sequence>MRKVRFKDFSAALEMTIFVLFLKNANGRYEESPDYGTLPPKKHKLLALDLKSSITWDEIANLDQQQRVNNCQLQLKTTY</sequence>
<proteinExistence type="predicted"/>
<name>A0A7S9PZP8_9SPHI</name>
<dbReference type="KEGG" id="pex:IZT61_05775"/>
<dbReference type="RefSeq" id="WP_196100227.1">
    <property type="nucleotide sequence ID" value="NZ_CP064939.1"/>
</dbReference>
<organism evidence="1 2">
    <name type="scientific">Pedobacter endophyticus</name>
    <dbReference type="NCBI Taxonomy" id="2789740"/>
    <lineage>
        <taxon>Bacteria</taxon>
        <taxon>Pseudomonadati</taxon>
        <taxon>Bacteroidota</taxon>
        <taxon>Sphingobacteriia</taxon>
        <taxon>Sphingobacteriales</taxon>
        <taxon>Sphingobacteriaceae</taxon>
        <taxon>Pedobacter</taxon>
    </lineage>
</organism>
<evidence type="ECO:0000313" key="1">
    <source>
        <dbReference type="EMBL" id="QPH40773.1"/>
    </source>
</evidence>